<dbReference type="EMBL" id="JAWRVI010000226">
    <property type="protein sequence ID" value="KAK4071312.1"/>
    <property type="molecule type" value="Genomic_DNA"/>
</dbReference>
<sequence length="260" mass="27544">MPARSVIMKAALVLSLSAAVAGTRLPQYEWDPATISSCVEWYNNGMDETCEYVRVLFGATPEEFTSWNPSVGLDCKPWRFQSYCVVTQEKLDASSKTKTTASPTATTITSTTTSASLGPSPSSWEALGCYAEVAAPNSVLERRMSSETGDAVLTIPRCLDLCYRAAFPFAGVENGNQCWCGSYVGGEFAQDSSDCDLACSGDAQAICGGKDRLNIFRAKGIDEHTTVSATATASSSIQASLASPLASQSTSAGKKGLRLF</sequence>
<evidence type="ECO:0000256" key="7">
    <source>
        <dbReference type="SAM" id="MobiDB-lite"/>
    </source>
</evidence>
<name>A0ABR0BDX9_PURLI</name>
<evidence type="ECO:0000256" key="1">
    <source>
        <dbReference type="ARBA" id="ARBA00004167"/>
    </source>
</evidence>
<comment type="caution">
    <text evidence="10">The sequence shown here is derived from an EMBL/GenBank/DDBJ whole genome shotgun (WGS) entry which is preliminary data.</text>
</comment>
<dbReference type="Proteomes" id="UP001287286">
    <property type="component" value="Unassembled WGS sequence"/>
</dbReference>
<dbReference type="PANTHER" id="PTHR24269:SF16">
    <property type="entry name" value="PROTEIN SLG1"/>
    <property type="match status" value="1"/>
</dbReference>
<dbReference type="PANTHER" id="PTHR24269">
    <property type="entry name" value="KREMEN PROTEIN"/>
    <property type="match status" value="1"/>
</dbReference>
<feature type="region of interest" description="Disordered" evidence="7">
    <location>
        <begin position="95"/>
        <end position="116"/>
    </location>
</feature>
<evidence type="ECO:0000256" key="6">
    <source>
        <dbReference type="ARBA" id="ARBA00023180"/>
    </source>
</evidence>
<evidence type="ECO:0000313" key="10">
    <source>
        <dbReference type="EMBL" id="KAK4071312.1"/>
    </source>
</evidence>
<feature type="signal peptide" evidence="8">
    <location>
        <begin position="1"/>
        <end position="22"/>
    </location>
</feature>
<keyword evidence="3 8" id="KW-0732">Signal</keyword>
<organism evidence="10 11">
    <name type="scientific">Purpureocillium lilacinum</name>
    <name type="common">Paecilomyces lilacinus</name>
    <dbReference type="NCBI Taxonomy" id="33203"/>
    <lineage>
        <taxon>Eukaryota</taxon>
        <taxon>Fungi</taxon>
        <taxon>Dikarya</taxon>
        <taxon>Ascomycota</taxon>
        <taxon>Pezizomycotina</taxon>
        <taxon>Sordariomycetes</taxon>
        <taxon>Hypocreomycetidae</taxon>
        <taxon>Hypocreales</taxon>
        <taxon>Ophiocordycipitaceae</taxon>
        <taxon>Purpureocillium</taxon>
    </lineage>
</organism>
<evidence type="ECO:0000256" key="3">
    <source>
        <dbReference type="ARBA" id="ARBA00022729"/>
    </source>
</evidence>
<evidence type="ECO:0000256" key="2">
    <source>
        <dbReference type="ARBA" id="ARBA00022692"/>
    </source>
</evidence>
<dbReference type="PROSITE" id="PS51212">
    <property type="entry name" value="WSC"/>
    <property type="match status" value="1"/>
</dbReference>
<keyword evidence="5" id="KW-0472">Membrane</keyword>
<keyword evidence="2" id="KW-0812">Transmembrane</keyword>
<reference evidence="10 11" key="1">
    <citation type="journal article" date="2024" name="Microbiol. Resour. Announc.">
        <title>Genome annotations for the ascomycete fungi Trichoderma harzianum, Trichoderma aggressivum, and Purpureocillium lilacinum.</title>
        <authorList>
            <person name="Beijen E.P.W."/>
            <person name="Ohm R.A."/>
        </authorList>
    </citation>
    <scope>NUCLEOTIDE SEQUENCE [LARGE SCALE GENOMIC DNA]</scope>
    <source>
        <strain evidence="10 11">CBS 150709</strain>
    </source>
</reference>
<protein>
    <recommendedName>
        <fullName evidence="9">WSC domain-containing protein</fullName>
    </recommendedName>
</protein>
<comment type="subcellular location">
    <subcellularLocation>
        <location evidence="1">Membrane</location>
        <topology evidence="1">Single-pass membrane protein</topology>
    </subcellularLocation>
</comment>
<evidence type="ECO:0000256" key="8">
    <source>
        <dbReference type="SAM" id="SignalP"/>
    </source>
</evidence>
<keyword evidence="11" id="KW-1185">Reference proteome</keyword>
<dbReference type="InterPro" id="IPR002889">
    <property type="entry name" value="WSC_carb-bd"/>
</dbReference>
<evidence type="ECO:0000313" key="11">
    <source>
        <dbReference type="Proteomes" id="UP001287286"/>
    </source>
</evidence>
<feature type="domain" description="WSC" evidence="9">
    <location>
        <begin position="123"/>
        <end position="219"/>
    </location>
</feature>
<feature type="chain" id="PRO_5047053050" description="WSC domain-containing protein" evidence="8">
    <location>
        <begin position="23"/>
        <end position="260"/>
    </location>
</feature>
<keyword evidence="6" id="KW-0325">Glycoprotein</keyword>
<proteinExistence type="predicted"/>
<evidence type="ECO:0000256" key="5">
    <source>
        <dbReference type="ARBA" id="ARBA00023136"/>
    </source>
</evidence>
<dbReference type="SMART" id="SM00321">
    <property type="entry name" value="WSC"/>
    <property type="match status" value="1"/>
</dbReference>
<feature type="compositionally biased region" description="Low complexity" evidence="7">
    <location>
        <begin position="96"/>
        <end position="116"/>
    </location>
</feature>
<evidence type="ECO:0000256" key="4">
    <source>
        <dbReference type="ARBA" id="ARBA00022989"/>
    </source>
</evidence>
<evidence type="ECO:0000259" key="9">
    <source>
        <dbReference type="PROSITE" id="PS51212"/>
    </source>
</evidence>
<dbReference type="Pfam" id="PF01822">
    <property type="entry name" value="WSC"/>
    <property type="match status" value="1"/>
</dbReference>
<accession>A0ABR0BDX9</accession>
<keyword evidence="4" id="KW-1133">Transmembrane helix</keyword>
<dbReference type="InterPro" id="IPR051836">
    <property type="entry name" value="Kremen_rcpt"/>
</dbReference>
<gene>
    <name evidence="10" type="ORF">Purlil1_13466</name>
</gene>